<gene>
    <name evidence="2" type="ORF">J3L21_03625</name>
</gene>
<feature type="region of interest" description="Disordered" evidence="1">
    <location>
        <begin position="1"/>
        <end position="32"/>
    </location>
</feature>
<sequence>MKNKKQKSFGNKKRFSTFADPNGRELERAKEVEAERFQSIKEGRKLTIVNE</sequence>
<proteinExistence type="predicted"/>
<evidence type="ECO:0000313" key="2">
    <source>
        <dbReference type="EMBL" id="QTE51079.1"/>
    </source>
</evidence>
<reference evidence="2 3" key="1">
    <citation type="submission" date="2021-03" db="EMBL/GenBank/DDBJ databases">
        <title>Mucilaginibacter strains isolated from gold and copper mining confer multi heavy-metal resistance.</title>
        <authorList>
            <person name="Li Y."/>
        </authorList>
    </citation>
    <scope>NUCLEOTIDE SEQUENCE [LARGE SCALE GENOMIC DNA]</scope>
    <source>
        <strain evidence="2 3">P2-4</strain>
    </source>
</reference>
<feature type="compositionally biased region" description="Basic and acidic residues" evidence="1">
    <location>
        <begin position="22"/>
        <end position="32"/>
    </location>
</feature>
<evidence type="ECO:0000256" key="1">
    <source>
        <dbReference type="SAM" id="MobiDB-lite"/>
    </source>
</evidence>
<dbReference type="RefSeq" id="WP_167516263.1">
    <property type="nucleotide sequence ID" value="NZ_CP043451.1"/>
</dbReference>
<accession>A0ABX7UE65</accession>
<feature type="compositionally biased region" description="Basic residues" evidence="1">
    <location>
        <begin position="1"/>
        <end position="15"/>
    </location>
</feature>
<dbReference type="EMBL" id="CP071880">
    <property type="protein sequence ID" value="QTE51079.1"/>
    <property type="molecule type" value="Genomic_DNA"/>
</dbReference>
<name>A0ABX7UE65_9SPHI</name>
<evidence type="ECO:0000313" key="3">
    <source>
        <dbReference type="Proteomes" id="UP000663940"/>
    </source>
</evidence>
<dbReference type="Proteomes" id="UP000663940">
    <property type="component" value="Chromosome"/>
</dbReference>
<keyword evidence="3" id="KW-1185">Reference proteome</keyword>
<protein>
    <submittedName>
        <fullName evidence="2">Uncharacterized protein</fullName>
    </submittedName>
</protein>
<organism evidence="2 3">
    <name type="scientific">Mucilaginibacter rubeus</name>
    <dbReference type="NCBI Taxonomy" id="2027860"/>
    <lineage>
        <taxon>Bacteria</taxon>
        <taxon>Pseudomonadati</taxon>
        <taxon>Bacteroidota</taxon>
        <taxon>Sphingobacteriia</taxon>
        <taxon>Sphingobacteriales</taxon>
        <taxon>Sphingobacteriaceae</taxon>
        <taxon>Mucilaginibacter</taxon>
    </lineage>
</organism>